<comment type="caution">
    <text evidence="3">The sequence shown here is derived from an EMBL/GenBank/DDBJ whole genome shotgun (WGS) entry which is preliminary data.</text>
</comment>
<dbReference type="FunFam" id="3.80.10.10:FF:000383">
    <property type="entry name" value="Leucine-rich repeat receptor protein kinase EMS1"/>
    <property type="match status" value="1"/>
</dbReference>
<dbReference type="InterPro" id="IPR001611">
    <property type="entry name" value="Leu-rich_rpt"/>
</dbReference>
<accession>A0AAD6W6W3</accession>
<proteinExistence type="predicted"/>
<dbReference type="InterPro" id="IPR052592">
    <property type="entry name" value="LRR-RLK"/>
</dbReference>
<evidence type="ECO:0000313" key="3">
    <source>
        <dbReference type="EMBL" id="KAJ7000951.1"/>
    </source>
</evidence>
<evidence type="ECO:0000313" key="4">
    <source>
        <dbReference type="Proteomes" id="UP001164929"/>
    </source>
</evidence>
<dbReference type="PANTHER" id="PTHR48054:SF82">
    <property type="entry name" value="LRR RECEPTOR-LIKE SERINE_THREONINE-PROTEIN KINASE FLS2"/>
    <property type="match status" value="1"/>
</dbReference>
<dbReference type="SUPFAM" id="SSF52058">
    <property type="entry name" value="L domain-like"/>
    <property type="match status" value="1"/>
</dbReference>
<dbReference type="Gene3D" id="3.80.10.10">
    <property type="entry name" value="Ribonuclease Inhibitor"/>
    <property type="match status" value="1"/>
</dbReference>
<dbReference type="PANTHER" id="PTHR48054">
    <property type="entry name" value="RECEPTOR KINASE-LIKE PROTEIN XA21"/>
    <property type="match status" value="1"/>
</dbReference>
<dbReference type="Pfam" id="PF00560">
    <property type="entry name" value="LRR_1"/>
    <property type="match status" value="2"/>
</dbReference>
<dbReference type="AlphaFoldDB" id="A0AAD6W6W3"/>
<organism evidence="3 4">
    <name type="scientific">Populus alba x Populus x berolinensis</name>
    <dbReference type="NCBI Taxonomy" id="444605"/>
    <lineage>
        <taxon>Eukaryota</taxon>
        <taxon>Viridiplantae</taxon>
        <taxon>Streptophyta</taxon>
        <taxon>Embryophyta</taxon>
        <taxon>Tracheophyta</taxon>
        <taxon>Spermatophyta</taxon>
        <taxon>Magnoliopsida</taxon>
        <taxon>eudicotyledons</taxon>
        <taxon>Gunneridae</taxon>
        <taxon>Pentapetalae</taxon>
        <taxon>rosids</taxon>
        <taxon>fabids</taxon>
        <taxon>Malpighiales</taxon>
        <taxon>Salicaceae</taxon>
        <taxon>Saliceae</taxon>
        <taxon>Populus</taxon>
    </lineage>
</organism>
<keyword evidence="4" id="KW-1185">Reference proteome</keyword>
<dbReference type="InterPro" id="IPR032675">
    <property type="entry name" value="LRR_dom_sf"/>
</dbReference>
<reference evidence="3 4" key="1">
    <citation type="journal article" date="2023" name="Mol. Ecol. Resour.">
        <title>Chromosome-level genome assembly of a triploid poplar Populus alba 'Berolinensis'.</title>
        <authorList>
            <person name="Chen S."/>
            <person name="Yu Y."/>
            <person name="Wang X."/>
            <person name="Wang S."/>
            <person name="Zhang T."/>
            <person name="Zhou Y."/>
            <person name="He R."/>
            <person name="Meng N."/>
            <person name="Wang Y."/>
            <person name="Liu W."/>
            <person name="Liu Z."/>
            <person name="Liu J."/>
            <person name="Guo Q."/>
            <person name="Huang H."/>
            <person name="Sederoff R.R."/>
            <person name="Wang G."/>
            <person name="Qu G."/>
            <person name="Chen S."/>
        </authorList>
    </citation>
    <scope>NUCLEOTIDE SEQUENCE [LARGE SCALE GENOMIC DNA]</scope>
    <source>
        <strain evidence="3">SC-2020</strain>
    </source>
</reference>
<name>A0AAD6W6W3_9ROSI</name>
<protein>
    <submittedName>
        <fullName evidence="3">Uncharacterized protein</fullName>
    </submittedName>
</protein>
<dbReference type="EMBL" id="JAQIZT010000004">
    <property type="protein sequence ID" value="KAJ7000951.1"/>
    <property type="molecule type" value="Genomic_DNA"/>
</dbReference>
<evidence type="ECO:0000256" key="1">
    <source>
        <dbReference type="ARBA" id="ARBA00022614"/>
    </source>
</evidence>
<keyword evidence="1" id="KW-0433">Leucine-rich repeat</keyword>
<gene>
    <name evidence="3" type="ORF">NC653_011417</name>
</gene>
<dbReference type="Proteomes" id="UP001164929">
    <property type="component" value="Chromosome 4"/>
</dbReference>
<sequence length="118" mass="13148">MSGEIPADIYSFSNLKISSLAENNFSGILKPGIGKLYNLQILKAGFNSLVGPIPPEIGNLTQLFFLVLSENSFSGHIPPELSKLLEPDAPYDEKKRGRPLFHTNPTSPYIFFRNWIPN</sequence>
<evidence type="ECO:0000256" key="2">
    <source>
        <dbReference type="ARBA" id="ARBA00022737"/>
    </source>
</evidence>
<keyword evidence="2" id="KW-0677">Repeat</keyword>